<dbReference type="AlphaFoldDB" id="A0AAN9SKZ2"/>
<accession>A0AAN9SKZ2</accession>
<gene>
    <name evidence="1" type="ORF">VNO78_18631</name>
</gene>
<organism evidence="1 2">
    <name type="scientific">Psophocarpus tetragonolobus</name>
    <name type="common">Winged bean</name>
    <name type="synonym">Dolichos tetragonolobus</name>
    <dbReference type="NCBI Taxonomy" id="3891"/>
    <lineage>
        <taxon>Eukaryota</taxon>
        <taxon>Viridiplantae</taxon>
        <taxon>Streptophyta</taxon>
        <taxon>Embryophyta</taxon>
        <taxon>Tracheophyta</taxon>
        <taxon>Spermatophyta</taxon>
        <taxon>Magnoliopsida</taxon>
        <taxon>eudicotyledons</taxon>
        <taxon>Gunneridae</taxon>
        <taxon>Pentapetalae</taxon>
        <taxon>rosids</taxon>
        <taxon>fabids</taxon>
        <taxon>Fabales</taxon>
        <taxon>Fabaceae</taxon>
        <taxon>Papilionoideae</taxon>
        <taxon>50 kb inversion clade</taxon>
        <taxon>NPAAA clade</taxon>
        <taxon>indigoferoid/millettioid clade</taxon>
        <taxon>Phaseoleae</taxon>
        <taxon>Psophocarpus</taxon>
    </lineage>
</organism>
<reference evidence="1 2" key="1">
    <citation type="submission" date="2024-01" db="EMBL/GenBank/DDBJ databases">
        <title>The genomes of 5 underutilized Papilionoideae crops provide insights into root nodulation and disease resistanc.</title>
        <authorList>
            <person name="Jiang F."/>
        </authorList>
    </citation>
    <scope>NUCLEOTIDE SEQUENCE [LARGE SCALE GENOMIC DNA]</scope>
    <source>
        <strain evidence="1">DUOXIRENSHENG_FW03</strain>
        <tissue evidence="1">Leaves</tissue>
    </source>
</reference>
<dbReference type="EMBL" id="JAYMYS010000004">
    <property type="protein sequence ID" value="KAK7397459.1"/>
    <property type="molecule type" value="Genomic_DNA"/>
</dbReference>
<sequence>METYHGILRIKIHRTESRGSFWDSKENHIKKSISAYSGHYRPTDNALNSFISYLKESGVKSDEVEFEENGVTSWEKSTTISNNKNSSVAWVGSGPEFFISLVDH</sequence>
<evidence type="ECO:0000313" key="1">
    <source>
        <dbReference type="EMBL" id="KAK7397459.1"/>
    </source>
</evidence>
<protein>
    <submittedName>
        <fullName evidence="1">Uncharacterized protein</fullName>
    </submittedName>
</protein>
<name>A0AAN9SKZ2_PSOTE</name>
<proteinExistence type="predicted"/>
<dbReference type="Proteomes" id="UP001386955">
    <property type="component" value="Unassembled WGS sequence"/>
</dbReference>
<keyword evidence="2" id="KW-1185">Reference proteome</keyword>
<comment type="caution">
    <text evidence="1">The sequence shown here is derived from an EMBL/GenBank/DDBJ whole genome shotgun (WGS) entry which is preliminary data.</text>
</comment>
<evidence type="ECO:0000313" key="2">
    <source>
        <dbReference type="Proteomes" id="UP001386955"/>
    </source>
</evidence>